<dbReference type="InterPro" id="IPR037673">
    <property type="entry name" value="MSC/AndL"/>
</dbReference>
<dbReference type="HAMAP" id="MF_00115">
    <property type="entry name" value="MscL"/>
    <property type="match status" value="1"/>
</dbReference>
<evidence type="ECO:0000256" key="9">
    <source>
        <dbReference type="ARBA" id="ARBA00023303"/>
    </source>
</evidence>
<dbReference type="InterPro" id="IPR001185">
    <property type="entry name" value="MS_channel"/>
</dbReference>
<evidence type="ECO:0000256" key="3">
    <source>
        <dbReference type="ARBA" id="ARBA00022448"/>
    </source>
</evidence>
<dbReference type="PANTHER" id="PTHR30266">
    <property type="entry name" value="MECHANOSENSITIVE CHANNEL MSCL"/>
    <property type="match status" value="1"/>
</dbReference>
<comment type="caution">
    <text evidence="11">The sequence shown here is derived from an EMBL/GenBank/DDBJ whole genome shotgun (WGS) entry which is preliminary data.</text>
</comment>
<keyword evidence="12" id="KW-1185">Reference proteome</keyword>
<comment type="subunit">
    <text evidence="10">Homopentamer.</text>
</comment>
<dbReference type="Proteomes" id="UP001500403">
    <property type="component" value="Unassembled WGS sequence"/>
</dbReference>
<organism evidence="11 12">
    <name type="scientific">Streptomyces enissocaesilis</name>
    <dbReference type="NCBI Taxonomy" id="332589"/>
    <lineage>
        <taxon>Bacteria</taxon>
        <taxon>Bacillati</taxon>
        <taxon>Actinomycetota</taxon>
        <taxon>Actinomycetes</taxon>
        <taxon>Kitasatosporales</taxon>
        <taxon>Streptomycetaceae</taxon>
        <taxon>Streptomyces</taxon>
        <taxon>Streptomyces rochei group</taxon>
    </lineage>
</organism>
<dbReference type="InterPro" id="IPR036019">
    <property type="entry name" value="MscL_channel"/>
</dbReference>
<protein>
    <recommendedName>
        <fullName evidence="10">Large-conductance mechanosensitive channel</fullName>
    </recommendedName>
</protein>
<evidence type="ECO:0000256" key="2">
    <source>
        <dbReference type="ARBA" id="ARBA00007254"/>
    </source>
</evidence>
<comment type="similarity">
    <text evidence="2 10">Belongs to the MscL family.</text>
</comment>
<comment type="subcellular location">
    <subcellularLocation>
        <location evidence="1 10">Cell membrane</location>
        <topology evidence="1 10">Multi-pass membrane protein</topology>
    </subcellularLocation>
</comment>
<keyword evidence="9 10" id="KW-0407">Ion channel</keyword>
<evidence type="ECO:0000256" key="10">
    <source>
        <dbReference type="HAMAP-Rule" id="MF_00115"/>
    </source>
</evidence>
<keyword evidence="8 10" id="KW-0472">Membrane</keyword>
<dbReference type="Gene3D" id="1.10.1200.120">
    <property type="entry name" value="Large-conductance mechanosensitive channel, MscL, domain 1"/>
    <property type="match status" value="1"/>
</dbReference>
<dbReference type="PRINTS" id="PR01264">
    <property type="entry name" value="MECHCHANNEL"/>
</dbReference>
<dbReference type="InterPro" id="IPR019823">
    <property type="entry name" value="Mechanosensitive_channel_CS"/>
</dbReference>
<dbReference type="PROSITE" id="PS01327">
    <property type="entry name" value="MSCL"/>
    <property type="match status" value="1"/>
</dbReference>
<dbReference type="PANTHER" id="PTHR30266:SF2">
    <property type="entry name" value="LARGE-CONDUCTANCE MECHANOSENSITIVE CHANNEL"/>
    <property type="match status" value="1"/>
</dbReference>
<accession>A0ABN3X8S1</accession>
<feature type="transmembrane region" description="Helical" evidence="10">
    <location>
        <begin position="73"/>
        <end position="93"/>
    </location>
</feature>
<evidence type="ECO:0000313" key="11">
    <source>
        <dbReference type="EMBL" id="GAA2941851.1"/>
    </source>
</evidence>
<dbReference type="SUPFAM" id="SSF81330">
    <property type="entry name" value="Gated mechanosensitive channel"/>
    <property type="match status" value="1"/>
</dbReference>
<dbReference type="RefSeq" id="WP_344495046.1">
    <property type="nucleotide sequence ID" value="NZ_BAAAUD010000031.1"/>
</dbReference>
<evidence type="ECO:0000256" key="8">
    <source>
        <dbReference type="ARBA" id="ARBA00023136"/>
    </source>
</evidence>
<keyword evidence="5 10" id="KW-0812">Transmembrane</keyword>
<evidence type="ECO:0000256" key="4">
    <source>
        <dbReference type="ARBA" id="ARBA00022475"/>
    </source>
</evidence>
<proteinExistence type="inferred from homology"/>
<keyword evidence="7 10" id="KW-0406">Ion transport</keyword>
<evidence type="ECO:0000256" key="6">
    <source>
        <dbReference type="ARBA" id="ARBA00022989"/>
    </source>
</evidence>
<dbReference type="Pfam" id="PF01741">
    <property type="entry name" value="MscL"/>
    <property type="match status" value="1"/>
</dbReference>
<keyword evidence="4 10" id="KW-1003">Cell membrane</keyword>
<evidence type="ECO:0000256" key="5">
    <source>
        <dbReference type="ARBA" id="ARBA00022692"/>
    </source>
</evidence>
<evidence type="ECO:0000256" key="7">
    <source>
        <dbReference type="ARBA" id="ARBA00023065"/>
    </source>
</evidence>
<keyword evidence="6 10" id="KW-1133">Transmembrane helix</keyword>
<keyword evidence="3 10" id="KW-0813">Transport</keyword>
<evidence type="ECO:0000313" key="12">
    <source>
        <dbReference type="Proteomes" id="UP001500403"/>
    </source>
</evidence>
<reference evidence="11 12" key="1">
    <citation type="journal article" date="2019" name="Int. J. Syst. Evol. Microbiol.">
        <title>The Global Catalogue of Microorganisms (GCM) 10K type strain sequencing project: providing services to taxonomists for standard genome sequencing and annotation.</title>
        <authorList>
            <consortium name="The Broad Institute Genomics Platform"/>
            <consortium name="The Broad Institute Genome Sequencing Center for Infectious Disease"/>
            <person name="Wu L."/>
            <person name="Ma J."/>
        </authorList>
    </citation>
    <scope>NUCLEOTIDE SEQUENCE [LARGE SCALE GENOMIC DNA]</scope>
    <source>
        <strain evidence="11 12">JCM 9088</strain>
    </source>
</reference>
<comment type="function">
    <text evidence="10">Channel that opens in response to stretch forces in the membrane lipid bilayer. May participate in the regulation of osmotic pressure changes within the cell.</text>
</comment>
<dbReference type="NCBIfam" id="TIGR00220">
    <property type="entry name" value="mscL"/>
    <property type="match status" value="1"/>
</dbReference>
<gene>
    <name evidence="11" type="primary">mscL_1</name>
    <name evidence="10" type="synonym">mscL</name>
    <name evidence="11" type="ORF">GCM10010446_28850</name>
</gene>
<evidence type="ECO:0000256" key="1">
    <source>
        <dbReference type="ARBA" id="ARBA00004651"/>
    </source>
</evidence>
<feature type="transmembrane region" description="Helical" evidence="10">
    <location>
        <begin position="20"/>
        <end position="38"/>
    </location>
</feature>
<sequence>MKDLLQGFRSFILRGNVVDLAVGIVVGAAFTTVVNGFVKAFLTPVVGLATGAAGDFSRKTFTIGHTIFPYGNFINAMISFLLIACVLYFLVVLPVNKVHERFAPHHDVQADKRDCPACLNPVPARARRCGHCTGELVPLADAAESGAVPPGPRTRA</sequence>
<dbReference type="EMBL" id="BAAAUD010000031">
    <property type="protein sequence ID" value="GAA2941851.1"/>
    <property type="molecule type" value="Genomic_DNA"/>
</dbReference>
<name>A0ABN3X8S1_9ACTN</name>